<evidence type="ECO:0000313" key="2">
    <source>
        <dbReference type="Proteomes" id="UP001305414"/>
    </source>
</evidence>
<proteinExistence type="predicted"/>
<comment type="caution">
    <text evidence="1">The sequence shown here is derived from an EMBL/GenBank/DDBJ whole genome shotgun (WGS) entry which is preliminary data.</text>
</comment>
<protein>
    <submittedName>
        <fullName evidence="1">Uncharacterized protein</fullName>
    </submittedName>
</protein>
<name>A0AAN7U589_9PEZI</name>
<dbReference type="EMBL" id="JAWHQM010000003">
    <property type="protein sequence ID" value="KAK5625950.1"/>
    <property type="molecule type" value="Genomic_DNA"/>
</dbReference>
<sequence>MDGEACPSDDLFSPVVLSHYEKPPLVKNELMRDALRMSLLLGHRSADSSLGQTTYAPYFDENKSQDHETSGKAVAINVEALLSPEGRQWNESFKRIPSIECFQAPRSKVCPRQRKDGNSLRMKWPRR</sequence>
<dbReference type="Proteomes" id="UP001305414">
    <property type="component" value="Unassembled WGS sequence"/>
</dbReference>
<evidence type="ECO:0000313" key="1">
    <source>
        <dbReference type="EMBL" id="KAK5625950.1"/>
    </source>
</evidence>
<organism evidence="1 2">
    <name type="scientific">Xylaria bambusicola</name>
    <dbReference type="NCBI Taxonomy" id="326684"/>
    <lineage>
        <taxon>Eukaryota</taxon>
        <taxon>Fungi</taxon>
        <taxon>Dikarya</taxon>
        <taxon>Ascomycota</taxon>
        <taxon>Pezizomycotina</taxon>
        <taxon>Sordariomycetes</taxon>
        <taxon>Xylariomycetidae</taxon>
        <taxon>Xylariales</taxon>
        <taxon>Xylariaceae</taxon>
        <taxon>Xylaria</taxon>
    </lineage>
</organism>
<accession>A0AAN7U589</accession>
<dbReference type="AlphaFoldDB" id="A0AAN7U589"/>
<gene>
    <name evidence="1" type="ORF">RRF57_001666</name>
</gene>
<reference evidence="1 2" key="1">
    <citation type="submission" date="2023-10" db="EMBL/GenBank/DDBJ databases">
        <title>Draft genome sequence of Xylaria bambusicola isolate GMP-LS, the root and basal stem rot pathogen of sugarcane in Indonesia.</title>
        <authorList>
            <person name="Selvaraj P."/>
            <person name="Muralishankar V."/>
            <person name="Muruganantham S."/>
            <person name="Sp S."/>
            <person name="Haryani S."/>
            <person name="Lau K.J.X."/>
            <person name="Naqvi N.I."/>
        </authorList>
    </citation>
    <scope>NUCLEOTIDE SEQUENCE [LARGE SCALE GENOMIC DNA]</scope>
    <source>
        <strain evidence="1">GMP-LS</strain>
    </source>
</reference>
<keyword evidence="2" id="KW-1185">Reference proteome</keyword>